<dbReference type="GO" id="GO:0034272">
    <property type="term" value="C:phosphatidylinositol 3-kinase complex, class III, type II"/>
    <property type="evidence" value="ECO:0007669"/>
    <property type="project" value="TreeGrafter"/>
</dbReference>
<evidence type="ECO:0000313" key="6">
    <source>
        <dbReference type="Proteomes" id="UP000693981"/>
    </source>
</evidence>
<dbReference type="InterPro" id="IPR001263">
    <property type="entry name" value="PI3K_accessory_dom"/>
</dbReference>
<feature type="domain" description="PIK helical" evidence="4">
    <location>
        <begin position="1"/>
        <end position="113"/>
    </location>
</feature>
<dbReference type="InterPro" id="IPR057756">
    <property type="entry name" value="PI3-kinase_type3/VPS34_cat"/>
</dbReference>
<dbReference type="GO" id="GO:0005777">
    <property type="term" value="C:peroxisome"/>
    <property type="evidence" value="ECO:0007669"/>
    <property type="project" value="TreeGrafter"/>
</dbReference>
<dbReference type="GO" id="GO:0000407">
    <property type="term" value="C:phagophore assembly site"/>
    <property type="evidence" value="ECO:0007669"/>
    <property type="project" value="TreeGrafter"/>
</dbReference>
<dbReference type="InterPro" id="IPR018936">
    <property type="entry name" value="PI3/4_kinase_CS"/>
</dbReference>
<dbReference type="GO" id="GO:0000045">
    <property type="term" value="P:autophagosome assembly"/>
    <property type="evidence" value="ECO:0007669"/>
    <property type="project" value="TreeGrafter"/>
</dbReference>
<reference evidence="5" key="1">
    <citation type="submission" date="2021-02" db="EMBL/GenBank/DDBJ databases">
        <authorList>
            <person name="Palmer J.M."/>
        </authorList>
    </citation>
    <scope>NUCLEOTIDE SEQUENCE</scope>
    <source>
        <strain evidence="5">SCRP23</strain>
    </source>
</reference>
<dbReference type="GO" id="GO:0016303">
    <property type="term" value="F:1-phosphatidylinositol-3-kinase activity"/>
    <property type="evidence" value="ECO:0007669"/>
    <property type="project" value="TreeGrafter"/>
</dbReference>
<dbReference type="PROSITE" id="PS00916">
    <property type="entry name" value="PI3_4_KINASE_2"/>
    <property type="match status" value="1"/>
</dbReference>
<dbReference type="PROSITE" id="PS51545">
    <property type="entry name" value="PIK_HELICAL"/>
    <property type="match status" value="1"/>
</dbReference>
<dbReference type="InterPro" id="IPR015433">
    <property type="entry name" value="PI3/4_kinase"/>
</dbReference>
<evidence type="ECO:0000256" key="1">
    <source>
        <dbReference type="ARBA" id="ARBA00022679"/>
    </source>
</evidence>
<dbReference type="GO" id="GO:0006897">
    <property type="term" value="P:endocytosis"/>
    <property type="evidence" value="ECO:0007669"/>
    <property type="project" value="TreeGrafter"/>
</dbReference>
<evidence type="ECO:0000256" key="2">
    <source>
        <dbReference type="ARBA" id="ARBA00022777"/>
    </source>
</evidence>
<dbReference type="CDD" id="cd00896">
    <property type="entry name" value="PI3Kc_III"/>
    <property type="match status" value="1"/>
</dbReference>
<dbReference type="Pfam" id="PF00454">
    <property type="entry name" value="PI3_PI4_kinase"/>
    <property type="match status" value="2"/>
</dbReference>
<dbReference type="InterPro" id="IPR000403">
    <property type="entry name" value="PI3/4_kinase_cat_dom"/>
</dbReference>
<evidence type="ECO:0000259" key="4">
    <source>
        <dbReference type="PROSITE" id="PS51545"/>
    </source>
</evidence>
<keyword evidence="2" id="KW-0418">Kinase</keyword>
<name>A0A8T1X5U5_9STRA</name>
<dbReference type="SMART" id="SM00146">
    <property type="entry name" value="PI3Kc"/>
    <property type="match status" value="1"/>
</dbReference>
<organism evidence="5 6">
    <name type="scientific">Phytophthora boehmeriae</name>
    <dbReference type="NCBI Taxonomy" id="109152"/>
    <lineage>
        <taxon>Eukaryota</taxon>
        <taxon>Sar</taxon>
        <taxon>Stramenopiles</taxon>
        <taxon>Oomycota</taxon>
        <taxon>Peronosporomycetes</taxon>
        <taxon>Peronosporales</taxon>
        <taxon>Peronosporaceae</taxon>
        <taxon>Phytophthora</taxon>
    </lineage>
</organism>
<dbReference type="Proteomes" id="UP000693981">
    <property type="component" value="Unassembled WGS sequence"/>
</dbReference>
<dbReference type="GO" id="GO:0048015">
    <property type="term" value="P:phosphatidylinositol-mediated signaling"/>
    <property type="evidence" value="ECO:0007669"/>
    <property type="project" value="TreeGrafter"/>
</dbReference>
<dbReference type="EMBL" id="JAGDFL010000014">
    <property type="protein sequence ID" value="KAG7401365.1"/>
    <property type="molecule type" value="Genomic_DNA"/>
</dbReference>
<evidence type="ECO:0000313" key="5">
    <source>
        <dbReference type="EMBL" id="KAG7401365.1"/>
    </source>
</evidence>
<dbReference type="GO" id="GO:0034271">
    <property type="term" value="C:phosphatidylinositol 3-kinase complex, class III, type I"/>
    <property type="evidence" value="ECO:0007669"/>
    <property type="project" value="TreeGrafter"/>
</dbReference>
<evidence type="ECO:0000259" key="3">
    <source>
        <dbReference type="PROSITE" id="PS50290"/>
    </source>
</evidence>
<dbReference type="PANTHER" id="PTHR10048">
    <property type="entry name" value="PHOSPHATIDYLINOSITOL KINASE"/>
    <property type="match status" value="1"/>
</dbReference>
<evidence type="ECO:0008006" key="7">
    <source>
        <dbReference type="Google" id="ProtNLM"/>
    </source>
</evidence>
<dbReference type="PROSITE" id="PS50290">
    <property type="entry name" value="PI3_4_KINASE_3"/>
    <property type="match status" value="1"/>
</dbReference>
<sequence>MCSRLCKPQIGSVDALEILADETICNHRLRSMAVDALLKTATENEWWSYLQVLLHSLSVESNAAGSKLGQSLIRQAQCDIRFCYDLYWGLTVMAEDPSCRRKFDGLKQRLLLTLSQFKNNSSGGRLVESRKFANDDISEQLLRGQELVDLMYKIPPRIPVDDVHQILRASIKKSSFGGSADGKGSGDCGQVSANGEREWPLLRLPVDPQVKVSGIDYKSTEVKRSAEAPMIITCTGVDRDEEAEDAADVNGDSQRNTWIRRTQSLPHYRLMYKRDDLRKDSIVQNIINVMYLILKQETRLDIPLVTYRVLPTSSFDGLIEIVENAHTLYSIIRDHGTIMNFLHHYNGHRTLSDISSSFRESLAAYTVITFLLGVGDRHADNVMLTKDGILFHIDYGFILGKDPKPLQPPMRLDHYMIEALGGTQTAQFDQFKQLCVIAFNCLRRHVSLFMIMLTLVVKALPEITDFDVNYTQSDLEAFVIERFLPGQSDDEAATALMLRMEGKLNERIGLKLSDFVHAHSNEKTVSKGMTSVGSSVKIGVEAVEATVSTVASSLTSGASSIYKYMWGGPER</sequence>
<feature type="domain" description="PI3K/PI4K catalytic" evidence="3">
    <location>
        <begin position="240"/>
        <end position="508"/>
    </location>
</feature>
<gene>
    <name evidence="5" type="ORF">PHYBOEH_001781</name>
</gene>
<comment type="caution">
    <text evidence="5">The sequence shown here is derived from an EMBL/GenBank/DDBJ whole genome shotgun (WGS) entry which is preliminary data.</text>
</comment>
<dbReference type="GO" id="GO:0005768">
    <property type="term" value="C:endosome"/>
    <property type="evidence" value="ECO:0007669"/>
    <property type="project" value="TreeGrafter"/>
</dbReference>
<dbReference type="FunFam" id="1.10.1070.11:FF:000035">
    <property type="entry name" value="Phosphatidylinositol kinase (PIK-D)"/>
    <property type="match status" value="1"/>
</dbReference>
<dbReference type="OrthoDB" id="67688at2759"/>
<dbReference type="AlphaFoldDB" id="A0A8T1X5U5"/>
<keyword evidence="6" id="KW-1185">Reference proteome</keyword>
<protein>
    <recommendedName>
        <fullName evidence="7">Phosphatidylinositol 3-kinase</fullName>
    </recommendedName>
</protein>
<proteinExistence type="predicted"/>
<dbReference type="PANTHER" id="PTHR10048:SF7">
    <property type="entry name" value="PHOSPHATIDYLINOSITOL 3-KINASE CATALYTIC SUBUNIT TYPE 3"/>
    <property type="match status" value="1"/>
</dbReference>
<keyword evidence="1" id="KW-0808">Transferase</keyword>
<accession>A0A8T1X5U5</accession>